<proteinExistence type="predicted"/>
<dbReference type="CDD" id="cd13585">
    <property type="entry name" value="PBP2_TMBP_like"/>
    <property type="match status" value="1"/>
</dbReference>
<dbReference type="Proteomes" id="UP001305606">
    <property type="component" value="Chromosome"/>
</dbReference>
<name>A0ABY9V7C8_9ACTN</name>
<dbReference type="SUPFAM" id="SSF53850">
    <property type="entry name" value="Periplasmic binding protein-like II"/>
    <property type="match status" value="1"/>
</dbReference>
<dbReference type="PANTHER" id="PTHR43649:SF12">
    <property type="entry name" value="DIACETYLCHITOBIOSE BINDING PROTEIN DASA"/>
    <property type="match status" value="1"/>
</dbReference>
<evidence type="ECO:0000313" key="1">
    <source>
        <dbReference type="EMBL" id="WNF00689.1"/>
    </source>
</evidence>
<dbReference type="Gene3D" id="3.40.190.10">
    <property type="entry name" value="Periplasmic binding protein-like II"/>
    <property type="match status" value="1"/>
</dbReference>
<dbReference type="PANTHER" id="PTHR43649">
    <property type="entry name" value="ARABINOSE-BINDING PROTEIN-RELATED"/>
    <property type="match status" value="1"/>
</dbReference>
<sequence>MSFWNLWGPAKGAGAAKPSDWFVTMAREWNARNRTKVELTYFSGNTYTNGSTLPTAFLADKGPDIFALSPGDFLRYANGGVLEDLTPYLTREAIDDFVDGALDTRTVDGKIYGLPLSLQPHAFYYGIDAWERSGLSEGDIPRTWDQFLSVAERLTTKKRFGLTLETTPGYLQNFCWYPFMWAGGADAVAPDGTSSAFREPGAVEALRFWQETIQRGVAPRRSLGTGSTDITANLLVDYCGIQHCGPYGASTLRSAAPHFAFGVFKQPVPPGGTYTTDVGGWAFVVNRRGRNPEAAARFVVWALGSMEESCVKRMADWCTVANSDMPPRKSVARLAEQRGYFEDPIMKYFHEEVVPGGRGEPRYPPNVYQPISEAIQACQLSGADPRARADRAADLIEDALATYEGARIF</sequence>
<organism evidence="1 2">
    <name type="scientific">Streptomyces luomodiensis</name>
    <dbReference type="NCBI Taxonomy" id="3026192"/>
    <lineage>
        <taxon>Bacteria</taxon>
        <taxon>Bacillati</taxon>
        <taxon>Actinomycetota</taxon>
        <taxon>Actinomycetes</taxon>
        <taxon>Kitasatosporales</taxon>
        <taxon>Streptomycetaceae</taxon>
        <taxon>Streptomyces</taxon>
    </lineage>
</organism>
<dbReference type="InterPro" id="IPR050490">
    <property type="entry name" value="Bact_solute-bd_prot1"/>
</dbReference>
<dbReference type="InterPro" id="IPR006059">
    <property type="entry name" value="SBP"/>
</dbReference>
<evidence type="ECO:0000313" key="2">
    <source>
        <dbReference type="Proteomes" id="UP001305606"/>
    </source>
</evidence>
<dbReference type="RefSeq" id="WP_311039043.1">
    <property type="nucleotide sequence ID" value="NZ_CP117522.1"/>
</dbReference>
<dbReference type="Pfam" id="PF01547">
    <property type="entry name" value="SBP_bac_1"/>
    <property type="match status" value="1"/>
</dbReference>
<keyword evidence="2" id="KW-1185">Reference proteome</keyword>
<protein>
    <submittedName>
        <fullName evidence="1">Sugar ABC transporter substrate-binding protein</fullName>
    </submittedName>
</protein>
<dbReference type="EMBL" id="CP117522">
    <property type="protein sequence ID" value="WNF00689.1"/>
    <property type="molecule type" value="Genomic_DNA"/>
</dbReference>
<accession>A0ABY9V7C8</accession>
<reference evidence="1 2" key="1">
    <citation type="submission" date="2023-02" db="EMBL/GenBank/DDBJ databases">
        <title>Streptomyces sp. SCA4-21 with antifungal activity against Fusarium oxysporum f. sp. cubense, Streptomyces sp. SCA2-17 with antifungal activity against Fusarium oxysporum f. sp. cubense.</title>
        <authorList>
            <person name="Qi D."/>
        </authorList>
    </citation>
    <scope>NUCLEOTIDE SEQUENCE [LARGE SCALE GENOMIC DNA]</scope>
    <source>
        <strain evidence="1 2">SCA4-21</strain>
    </source>
</reference>
<gene>
    <name evidence="1" type="ORF">PS467_37855</name>
</gene>